<evidence type="ECO:0000256" key="1">
    <source>
        <dbReference type="ARBA" id="ARBA00004163"/>
    </source>
</evidence>
<dbReference type="GO" id="GO:0005789">
    <property type="term" value="C:endoplasmic reticulum membrane"/>
    <property type="evidence" value="ECO:0007669"/>
    <property type="project" value="UniProtKB-SubCell"/>
</dbReference>
<dbReference type="GO" id="GO:0006914">
    <property type="term" value="P:autophagy"/>
    <property type="evidence" value="ECO:0007669"/>
    <property type="project" value="UniProtKB-KW"/>
</dbReference>
<comment type="function">
    <text evidence="4">Plays an important role in regulating the size of autophagosomes during the formation process.</text>
</comment>
<dbReference type="InterPro" id="IPR018253">
    <property type="entry name" value="DnaJ_domain_CS"/>
</dbReference>
<reference evidence="10" key="4">
    <citation type="journal article" date="2022" name="PLoS Pathog.">
        <title>Chromosome-level genome of Schistosoma haematobium underpins genome-wide explorations of molecular variation.</title>
        <authorList>
            <person name="Stroehlein A.J."/>
            <person name="Korhonen P.K."/>
            <person name="Lee V.V."/>
            <person name="Ralph S.A."/>
            <person name="Mentink-Kane M."/>
            <person name="You H."/>
            <person name="McManus D.P."/>
            <person name="Tchuente L.T."/>
            <person name="Stothard J.R."/>
            <person name="Kaur P."/>
            <person name="Dudchenko O."/>
            <person name="Aiden E.L."/>
            <person name="Yang B."/>
            <person name="Yang H."/>
            <person name="Emery A.M."/>
            <person name="Webster B.L."/>
            <person name="Brindley P.J."/>
            <person name="Rollinson D."/>
            <person name="Chang B.C.H."/>
            <person name="Gasser R.B."/>
            <person name="Young N.D."/>
        </authorList>
    </citation>
    <scope>NUCLEOTIDE SEQUENCE</scope>
</reference>
<dbReference type="InterPro" id="IPR001623">
    <property type="entry name" value="DnaJ_domain"/>
</dbReference>
<dbReference type="InterPro" id="IPR036869">
    <property type="entry name" value="J_dom_sf"/>
</dbReference>
<proteinExistence type="predicted"/>
<dbReference type="GeneID" id="24591908"/>
<keyword evidence="11" id="KW-1185">Reference proteome</keyword>
<dbReference type="PANTHER" id="PTHR44303">
    <property type="entry name" value="DNAJ HOMOLOG SUBFAMILY C MEMBER 16"/>
    <property type="match status" value="1"/>
</dbReference>
<keyword evidence="7" id="KW-0472">Membrane</keyword>
<evidence type="ECO:0000256" key="5">
    <source>
        <dbReference type="ARBA" id="ARBA00035043"/>
    </source>
</evidence>
<dbReference type="SUPFAM" id="SSF46565">
    <property type="entry name" value="Chaperone J-domain"/>
    <property type="match status" value="1"/>
</dbReference>
<comment type="subcellular location">
    <subcellularLocation>
        <location evidence="1">Endoplasmic reticulum membrane</location>
        <topology evidence="1">Single-pass type IV membrane protein</topology>
    </subcellularLocation>
</comment>
<accession>A0A922S4B4</accession>
<dbReference type="CDD" id="cd06257">
    <property type="entry name" value="DnaJ"/>
    <property type="match status" value="1"/>
</dbReference>
<evidence type="ECO:0000313" key="10">
    <source>
        <dbReference type="EMBL" id="KAH9592792.1"/>
    </source>
</evidence>
<dbReference type="KEGG" id="shx:MS3_00004595"/>
<evidence type="ECO:0000259" key="8">
    <source>
        <dbReference type="PROSITE" id="PS50076"/>
    </source>
</evidence>
<dbReference type="InterPro" id="IPR013766">
    <property type="entry name" value="Thioredoxin_domain"/>
</dbReference>
<reference evidence="10" key="3">
    <citation type="submission" date="2021-06" db="EMBL/GenBank/DDBJ databases">
        <title>Chromosome-level genome assembly for S. haematobium.</title>
        <authorList>
            <person name="Stroehlein A.J."/>
        </authorList>
    </citation>
    <scope>NUCLEOTIDE SEQUENCE</scope>
</reference>
<dbReference type="SMART" id="SM00271">
    <property type="entry name" value="DnaJ"/>
    <property type="match status" value="1"/>
</dbReference>
<reference evidence="10" key="2">
    <citation type="journal article" date="2019" name="Gigascience">
        <title>High-quality Schistosoma haematobium genome achieved by single-molecule and long-range sequencing.</title>
        <authorList>
            <person name="Stroehlein A.J."/>
            <person name="Korhonen P.K."/>
            <person name="Chong T.M."/>
            <person name="Lim Y.L."/>
            <person name="Chan K.G."/>
            <person name="Webster B."/>
            <person name="Rollinson D."/>
            <person name="Brindley P.J."/>
            <person name="Gasser R.B."/>
            <person name="Young N.D."/>
        </authorList>
    </citation>
    <scope>NUCLEOTIDE SEQUENCE</scope>
</reference>
<dbReference type="RefSeq" id="XP_012795847.2">
    <property type="nucleotide sequence ID" value="XM_012940393.2"/>
</dbReference>
<evidence type="ECO:0000256" key="7">
    <source>
        <dbReference type="SAM" id="Phobius"/>
    </source>
</evidence>
<dbReference type="SUPFAM" id="SSF52833">
    <property type="entry name" value="Thioredoxin-like"/>
    <property type="match status" value="1"/>
</dbReference>
<dbReference type="Pfam" id="PF00085">
    <property type="entry name" value="Thioredoxin"/>
    <property type="match status" value="1"/>
</dbReference>
<dbReference type="EMBL" id="AMPZ03000002">
    <property type="protein sequence ID" value="KAH9592792.1"/>
    <property type="molecule type" value="Genomic_DNA"/>
</dbReference>
<dbReference type="InterPro" id="IPR036249">
    <property type="entry name" value="Thioredoxin-like_sf"/>
</dbReference>
<evidence type="ECO:0000256" key="4">
    <source>
        <dbReference type="ARBA" id="ARBA00035002"/>
    </source>
</evidence>
<evidence type="ECO:0000256" key="2">
    <source>
        <dbReference type="ARBA" id="ARBA00020921"/>
    </source>
</evidence>
<evidence type="ECO:0000313" key="11">
    <source>
        <dbReference type="Proteomes" id="UP000471633"/>
    </source>
</evidence>
<protein>
    <recommendedName>
        <fullName evidence="2">DnaJ homolog subfamily C member 16</fullName>
    </recommendedName>
    <alternativeName>
        <fullName evidence="5">Endoplasmic reticulum DNA J domain-containing protein 8</fullName>
    </alternativeName>
</protein>
<dbReference type="PROSITE" id="PS00636">
    <property type="entry name" value="DNAJ_1"/>
    <property type="match status" value="1"/>
</dbReference>
<dbReference type="Pfam" id="PF00226">
    <property type="entry name" value="DnaJ"/>
    <property type="match status" value="1"/>
</dbReference>
<name>A0A922S4B4_SCHHA</name>
<dbReference type="AlphaFoldDB" id="A0A922S4B4"/>
<organism evidence="10 11">
    <name type="scientific">Schistosoma haematobium</name>
    <name type="common">Blood fluke</name>
    <dbReference type="NCBI Taxonomy" id="6185"/>
    <lineage>
        <taxon>Eukaryota</taxon>
        <taxon>Metazoa</taxon>
        <taxon>Spiralia</taxon>
        <taxon>Lophotrochozoa</taxon>
        <taxon>Platyhelminthes</taxon>
        <taxon>Trematoda</taxon>
        <taxon>Digenea</taxon>
        <taxon>Strigeidida</taxon>
        <taxon>Schistosomatoidea</taxon>
        <taxon>Schistosomatidae</taxon>
        <taxon>Schistosoma</taxon>
    </lineage>
</organism>
<keyword evidence="7" id="KW-0812">Transmembrane</keyword>
<dbReference type="PROSITE" id="PS50076">
    <property type="entry name" value="DNAJ_2"/>
    <property type="match status" value="1"/>
</dbReference>
<feature type="region of interest" description="Disordered" evidence="6">
    <location>
        <begin position="772"/>
        <end position="791"/>
    </location>
</feature>
<dbReference type="Gene3D" id="1.10.287.110">
    <property type="entry name" value="DnaJ domain"/>
    <property type="match status" value="1"/>
</dbReference>
<keyword evidence="7" id="KW-1133">Transmembrane helix</keyword>
<evidence type="ECO:0000256" key="6">
    <source>
        <dbReference type="SAM" id="MobiDB-lite"/>
    </source>
</evidence>
<feature type="transmembrane region" description="Helical" evidence="7">
    <location>
        <begin position="727"/>
        <end position="750"/>
    </location>
</feature>
<evidence type="ECO:0000256" key="3">
    <source>
        <dbReference type="ARBA" id="ARBA00023006"/>
    </source>
</evidence>
<gene>
    <name evidence="10" type="ORF">MS3_00004595</name>
</gene>
<dbReference type="InterPro" id="IPR052448">
    <property type="entry name" value="DnaJ_C16_autophagy_reg"/>
</dbReference>
<feature type="domain" description="J" evidence="8">
    <location>
        <begin position="109"/>
        <end position="173"/>
    </location>
</feature>
<dbReference type="PANTHER" id="PTHR44303:SF2">
    <property type="entry name" value="DNAJ HOMOLOG SUBFAMILY C MEMBER 16"/>
    <property type="match status" value="1"/>
</dbReference>
<dbReference type="Gene3D" id="3.40.30.10">
    <property type="entry name" value="Glutaredoxin"/>
    <property type="match status" value="1"/>
</dbReference>
<dbReference type="CTD" id="24591908"/>
<feature type="domain" description="Thioredoxin" evidence="9">
    <location>
        <begin position="205"/>
        <end position="325"/>
    </location>
</feature>
<dbReference type="PROSITE" id="PS51352">
    <property type="entry name" value="THIOREDOXIN_2"/>
    <property type="match status" value="1"/>
</dbReference>
<reference evidence="10" key="1">
    <citation type="journal article" date="2012" name="Nat. Genet.">
        <title>Whole-genome sequence of Schistosoma haematobium.</title>
        <authorList>
            <person name="Young N.D."/>
            <person name="Jex A.R."/>
            <person name="Li B."/>
            <person name="Liu S."/>
            <person name="Yang L."/>
            <person name="Xiong Z."/>
            <person name="Li Y."/>
            <person name="Cantacessi C."/>
            <person name="Hall R.S."/>
            <person name="Xu X."/>
            <person name="Chen F."/>
            <person name="Wu X."/>
            <person name="Zerlotini A."/>
            <person name="Oliveira G."/>
            <person name="Hofmann A."/>
            <person name="Zhang G."/>
            <person name="Fang X."/>
            <person name="Kang Y."/>
            <person name="Campbell B.E."/>
            <person name="Loukas A."/>
            <person name="Ranganathan S."/>
            <person name="Rollinson D."/>
            <person name="Rinaldi G."/>
            <person name="Brindley P.J."/>
            <person name="Yang H."/>
            <person name="Wang J."/>
            <person name="Wang J."/>
            <person name="Gasser R.B."/>
        </authorList>
    </citation>
    <scope>NUCLEOTIDE SEQUENCE</scope>
</reference>
<evidence type="ECO:0000259" key="9">
    <source>
        <dbReference type="PROSITE" id="PS51352"/>
    </source>
</evidence>
<keyword evidence="3" id="KW-0072">Autophagy</keyword>
<comment type="caution">
    <text evidence="10">The sequence shown here is derived from an EMBL/GenBank/DDBJ whole genome shotgun (WGS) entry which is preliminary data.</text>
</comment>
<dbReference type="Proteomes" id="UP000471633">
    <property type="component" value="Unassembled WGS sequence"/>
</dbReference>
<feature type="compositionally biased region" description="Low complexity" evidence="6">
    <location>
        <begin position="775"/>
        <end position="791"/>
    </location>
</feature>
<sequence>MLRTYRLIYFKDLSTATLLIFQICLPLHSNEITETYSRCPFEKSCVSRTSEMYIPFENLLQIHIYLATFIRQNIQVSIRQPLLLSNALQGMRLSLFIQLALLSRYAFCDYYDVLGVSKSASNLEIKTAYRKLAKKWHPDKNPSDKANKKFIEINEAYEVLSNSKKRHEYDTFGKVHSDGSAPPPGHYPYRHEFVHSSFEDLFDFFPGFNRAPQFSTNVLNIDFRNYRLTHLPRSRTVPLFIFGYSDFCFPCRQVRPIWSQLADELTPLGITVASVNLEHDSALREELRVLHVPSVTIVVDGQVSYYSRGDFSHNSLIDALRSAIMKSNPSRSKALPIFLSTTIDTPLIQSISDYDTFINTFHYGWRRDSRPRMVLIKPLTLPPLRYCVAAFRAADHLAAGYINSEPGNNHNLAKNFNVNPNEETLLIYHEDSSIPVYRQSATKLSPTLLDNAMLTYSQLNIPRIYSRARLLDLCPTDGSKPTSKYALESDKHYNDHSNHRHLCLVLLLNSKLSNVEQVNSWGDIWLTMLRHTLQLSQTDLSKLYHTNQHSYHFMPVHIYVDRQISLMQKLSTSSTCSNESCNLLNEDNMGRLALIWRISSTETVYQFLPTNSMSHPRTHLNERMLKPNDLKSLILKSTKQMYTALMNDLENIIQTVSIIDKVTNPTNHFTHSIDKVVSQWYLLKDCMIEELMIDELVASIWIRMRNRLLQILVDIGHSMFDLVNHPLSFVFSSFMIIIGFLLFSLISTLVQATKNEQQNKCTTEKRYNETNQDVNTSFSSNSNISDKNSSSCGNNSSSSQCKFTEGSSALTPIVSLNPSTYDRLVRDAPQGFRLLVLCVRGTTQDNRLRDQFDFKTRRVCGSQIQRACLSMDRYSGWLAKLLESIRSNLPIHIRSNKTIQKNTNVNDTTDDNNNNSGILFINPMNCVGTVIAVNGYRRYFNLYHPLIPGSQSSSDENSESDEDKSSIVEKQGKRLRRRHIFGRAFGLESDDEEDFNQSNINNNHSHLKSRHQINDGVLFESELLDGLSNWLDRLFEGSLPRYNVAEWPIGLLGDDNDDDDD</sequence>
<feature type="region of interest" description="Disordered" evidence="6">
    <location>
        <begin position="950"/>
        <end position="969"/>
    </location>
</feature>
<dbReference type="PRINTS" id="PR00625">
    <property type="entry name" value="JDOMAIN"/>
</dbReference>